<name>A0A0P6WL35_9CHLR</name>
<organism evidence="7 8">
    <name type="scientific">Leptolinea tardivitalis</name>
    <dbReference type="NCBI Taxonomy" id="229920"/>
    <lineage>
        <taxon>Bacteria</taxon>
        <taxon>Bacillati</taxon>
        <taxon>Chloroflexota</taxon>
        <taxon>Anaerolineae</taxon>
        <taxon>Anaerolineales</taxon>
        <taxon>Anaerolineaceae</taxon>
        <taxon>Leptolinea</taxon>
    </lineage>
</organism>
<feature type="transmembrane region" description="Helical" evidence="6">
    <location>
        <begin position="20"/>
        <end position="40"/>
    </location>
</feature>
<gene>
    <name evidence="7" type="ORF">ADM99_15220</name>
</gene>
<proteinExistence type="predicted"/>
<dbReference type="GO" id="GO:0022857">
    <property type="term" value="F:transmembrane transporter activity"/>
    <property type="evidence" value="ECO:0007669"/>
    <property type="project" value="InterPro"/>
</dbReference>
<evidence type="ECO:0000256" key="2">
    <source>
        <dbReference type="ARBA" id="ARBA00022475"/>
    </source>
</evidence>
<comment type="caution">
    <text evidence="7">The sequence shown here is derived from an EMBL/GenBank/DDBJ whole genome shotgun (WGS) entry which is preliminary data.</text>
</comment>
<keyword evidence="5 6" id="KW-0472">Membrane</keyword>
<dbReference type="CDD" id="cd06579">
    <property type="entry name" value="TM_PBP1_transp_AraH_like"/>
    <property type="match status" value="1"/>
</dbReference>
<keyword evidence="3 6" id="KW-0812">Transmembrane</keyword>
<dbReference type="Proteomes" id="UP000050430">
    <property type="component" value="Unassembled WGS sequence"/>
</dbReference>
<dbReference type="AlphaFoldDB" id="A0A0P6WL35"/>
<feature type="transmembrane region" description="Helical" evidence="6">
    <location>
        <begin position="101"/>
        <end position="125"/>
    </location>
</feature>
<dbReference type="STRING" id="229920.ADM99_15220"/>
<evidence type="ECO:0000313" key="8">
    <source>
        <dbReference type="Proteomes" id="UP000050430"/>
    </source>
</evidence>
<feature type="transmembrane region" description="Helical" evidence="6">
    <location>
        <begin position="194"/>
        <end position="213"/>
    </location>
</feature>
<dbReference type="EMBL" id="LGCK01000014">
    <property type="protein sequence ID" value="KPL70481.1"/>
    <property type="molecule type" value="Genomic_DNA"/>
</dbReference>
<feature type="transmembrane region" description="Helical" evidence="6">
    <location>
        <begin position="298"/>
        <end position="319"/>
    </location>
</feature>
<feature type="transmembrane region" description="Helical" evidence="6">
    <location>
        <begin position="244"/>
        <end position="267"/>
    </location>
</feature>
<protein>
    <recommendedName>
        <fullName evidence="9">ABC transporter permease</fullName>
    </recommendedName>
</protein>
<evidence type="ECO:0000313" key="7">
    <source>
        <dbReference type="EMBL" id="KPL70481.1"/>
    </source>
</evidence>
<feature type="transmembrane region" description="Helical" evidence="6">
    <location>
        <begin position="326"/>
        <end position="344"/>
    </location>
</feature>
<sequence length="348" mass="37108">MGILSAQKTLFNRKKIGVFLLDHAIEVILFTLILALALGVNNFMTWSNWMNILRANSLKGVIAFGMTMVIVAGLIDLSIGSTVALAGVITARCCRDLTAGGMDLTTACLIGMGLSLVMALVIGWFHGFFQHRAGMPPFIVTLVTLNALYGLAGMVSEGFPIANQFPDWFNFLGGGRIPIPGWIVNLLGGGKIDGIPVPAVVLIVSFFIVWYFMGYTTTGRAIYATGGNPESARLSGINVGRTKMICFIAVQILAVISGFMTSGQLLAGSFSFGRGWELDAIAATVIGGTSMNGGIGKVWGTLLGVIFMGVISNGMTLLNFDIYTQYVVRGFIMFLAVLISSYQAQIKA</sequence>
<dbReference type="InterPro" id="IPR001851">
    <property type="entry name" value="ABC_transp_permease"/>
</dbReference>
<evidence type="ECO:0000256" key="6">
    <source>
        <dbReference type="SAM" id="Phobius"/>
    </source>
</evidence>
<reference evidence="7 8" key="1">
    <citation type="submission" date="2015-07" db="EMBL/GenBank/DDBJ databases">
        <title>Genome sequence of Leptolinea tardivitalis DSM 16556.</title>
        <authorList>
            <person name="Hemp J."/>
            <person name="Ward L.M."/>
            <person name="Pace L.A."/>
            <person name="Fischer W.W."/>
        </authorList>
    </citation>
    <scope>NUCLEOTIDE SEQUENCE [LARGE SCALE GENOMIC DNA]</scope>
    <source>
        <strain evidence="7 8">YMTK-2</strain>
    </source>
</reference>
<keyword evidence="2" id="KW-1003">Cell membrane</keyword>
<evidence type="ECO:0000256" key="5">
    <source>
        <dbReference type="ARBA" id="ARBA00023136"/>
    </source>
</evidence>
<evidence type="ECO:0000256" key="3">
    <source>
        <dbReference type="ARBA" id="ARBA00022692"/>
    </source>
</evidence>
<evidence type="ECO:0000256" key="4">
    <source>
        <dbReference type="ARBA" id="ARBA00022989"/>
    </source>
</evidence>
<dbReference type="PANTHER" id="PTHR32196">
    <property type="entry name" value="ABC TRANSPORTER PERMEASE PROTEIN YPHD-RELATED-RELATED"/>
    <property type="match status" value="1"/>
</dbReference>
<evidence type="ECO:0000256" key="1">
    <source>
        <dbReference type="ARBA" id="ARBA00004651"/>
    </source>
</evidence>
<accession>A0A0P6WL35</accession>
<keyword evidence="8" id="KW-1185">Reference proteome</keyword>
<evidence type="ECO:0008006" key="9">
    <source>
        <dbReference type="Google" id="ProtNLM"/>
    </source>
</evidence>
<dbReference type="Pfam" id="PF02653">
    <property type="entry name" value="BPD_transp_2"/>
    <property type="match status" value="1"/>
</dbReference>
<dbReference type="OrthoDB" id="9797838at2"/>
<dbReference type="RefSeq" id="WP_062422373.1">
    <property type="nucleotide sequence ID" value="NZ_BBYA01000010.1"/>
</dbReference>
<feature type="transmembrane region" description="Helical" evidence="6">
    <location>
        <begin position="60"/>
        <end position="89"/>
    </location>
</feature>
<keyword evidence="4 6" id="KW-1133">Transmembrane helix</keyword>
<comment type="subcellular location">
    <subcellularLocation>
        <location evidence="1">Cell membrane</location>
        <topology evidence="1">Multi-pass membrane protein</topology>
    </subcellularLocation>
</comment>
<feature type="transmembrane region" description="Helical" evidence="6">
    <location>
        <begin position="137"/>
        <end position="156"/>
    </location>
</feature>
<dbReference type="GO" id="GO:0005886">
    <property type="term" value="C:plasma membrane"/>
    <property type="evidence" value="ECO:0007669"/>
    <property type="project" value="UniProtKB-SubCell"/>
</dbReference>
<feature type="transmembrane region" description="Helical" evidence="6">
    <location>
        <begin position="168"/>
        <end position="188"/>
    </location>
</feature>